<dbReference type="GeneID" id="97668530"/>
<evidence type="ECO:0000313" key="3">
    <source>
        <dbReference type="Proteomes" id="UP000049983"/>
    </source>
</evidence>
<dbReference type="NCBIfam" id="TIGR03292">
    <property type="entry name" value="PhnH_redo"/>
    <property type="match status" value="1"/>
</dbReference>
<evidence type="ECO:0000313" key="2">
    <source>
        <dbReference type="EMBL" id="CTQ66432.1"/>
    </source>
</evidence>
<dbReference type="GO" id="GO:0061693">
    <property type="term" value="F:alpha-D-ribose 1-methylphosphonate 5-triphosphate synthase activity"/>
    <property type="evidence" value="ECO:0007669"/>
    <property type="project" value="UniProtKB-EC"/>
</dbReference>
<dbReference type="GO" id="GO:0019634">
    <property type="term" value="P:organic phosphonate metabolic process"/>
    <property type="evidence" value="ECO:0007669"/>
    <property type="project" value="InterPro"/>
</dbReference>
<keyword evidence="2" id="KW-0808">Transferase</keyword>
<dbReference type="InterPro" id="IPR038058">
    <property type="entry name" value="PhnH-like_sp"/>
</dbReference>
<accession>A0A0M6ZW46</accession>
<dbReference type="Pfam" id="PF05845">
    <property type="entry name" value="PhnH"/>
    <property type="match status" value="1"/>
</dbReference>
<dbReference type="STRING" id="311410.LA5095_02242"/>
<organism evidence="2 3">
    <name type="scientific">Roseibium album</name>
    <dbReference type="NCBI Taxonomy" id="311410"/>
    <lineage>
        <taxon>Bacteria</taxon>
        <taxon>Pseudomonadati</taxon>
        <taxon>Pseudomonadota</taxon>
        <taxon>Alphaproteobacteria</taxon>
        <taxon>Hyphomicrobiales</taxon>
        <taxon>Stappiaceae</taxon>
        <taxon>Roseibium</taxon>
    </lineage>
</organism>
<feature type="region of interest" description="Disordered" evidence="1">
    <location>
        <begin position="1"/>
        <end position="21"/>
    </location>
</feature>
<dbReference type="PIRSF" id="PIRSF020680">
    <property type="entry name" value="PhnH"/>
    <property type="match status" value="1"/>
</dbReference>
<dbReference type="Proteomes" id="UP000049983">
    <property type="component" value="Unassembled WGS sequence"/>
</dbReference>
<keyword evidence="3" id="KW-1185">Reference proteome</keyword>
<proteinExistence type="predicted"/>
<reference evidence="3" key="1">
    <citation type="submission" date="2015-07" db="EMBL/GenBank/DDBJ databases">
        <authorList>
            <person name="Rodrigo-Torres Lidia"/>
            <person name="Arahal R.David."/>
        </authorList>
    </citation>
    <scope>NUCLEOTIDE SEQUENCE [LARGE SCALE GENOMIC DNA]</scope>
    <source>
        <strain evidence="3">CECT 5096</strain>
    </source>
</reference>
<dbReference type="InterPro" id="IPR008772">
    <property type="entry name" value="Phosphonate_metab_PhnH"/>
</dbReference>
<dbReference type="OrthoDB" id="9814509at2"/>
<protein>
    <submittedName>
        <fullName evidence="2">Alpha-D-ribose 1-methylphosphonate 5-triphosphate synthase subunit PhnH</fullName>
        <ecNumber evidence="2">2.7.8.37</ecNumber>
    </submittedName>
</protein>
<sequence length="213" mass="22937">MESSAAPRGNNGHDTPLAAGFTDPVHDAQACFRTIMHVMARPGTRQTLQVGDLTPPEPLTPVAAAIALTLFDYDTPVWLDRALMQSEAVKAFLRFHTGASILPEPVNAAFALVIEPQSMISLASFNQGSAEYPDQSTTVVLTGQVFDKARTVTLEGPGIKTKTSFSTGPTPPVFWDQVISNNRQFPRGIDLIFAGKTEIAALPRSTRVTLTET</sequence>
<evidence type="ECO:0000256" key="1">
    <source>
        <dbReference type="SAM" id="MobiDB-lite"/>
    </source>
</evidence>
<dbReference type="AlphaFoldDB" id="A0A0M6ZW46"/>
<gene>
    <name evidence="2" type="primary">phnH</name>
    <name evidence="2" type="ORF">LA5096_01098</name>
</gene>
<dbReference type="SUPFAM" id="SSF159709">
    <property type="entry name" value="PhnH-like"/>
    <property type="match status" value="1"/>
</dbReference>
<dbReference type="RefSeq" id="WP_055114912.1">
    <property type="nucleotide sequence ID" value="NZ_CXWA01000002.1"/>
</dbReference>
<dbReference type="Gene3D" id="3.40.50.11310">
    <property type="entry name" value="Bacterial phosphonate metabolism protein PhnH"/>
    <property type="match status" value="1"/>
</dbReference>
<dbReference type="EMBL" id="CXWC01000002">
    <property type="protein sequence ID" value="CTQ66432.1"/>
    <property type="molecule type" value="Genomic_DNA"/>
</dbReference>
<dbReference type="EC" id="2.7.8.37" evidence="2"/>
<name>A0A0M6ZW46_9HYPH</name>